<sequence length="286" mass="32339">QEQKVSKSRSRLLHLLANVALSTTKNSLSRVVSCCACTRLPGPRARDPLRCRVLDARERSEGRVTKEMAELSLYLTSVNVSLGQTVDAEKVCKVYLHVSQQSQSPSKDFESVELGELGKGNAQKQKAPRRVIHFASGETMEEYSTDEEDEQEELRKKELPAPVEPSKLTWGPYFWFYMWRAATSTVSACDYLGERMASLFGITSPKYQYAIDEYYRMKKEEEEEEEENRMSEEAERRIAEHQGQETSDATTDQPEGSTSFLNVAFELEKEPHGIPDANQVPAPVSA</sequence>
<name>A0A0N8K0J0_SCLFO</name>
<evidence type="ECO:0000313" key="3">
    <source>
        <dbReference type="Proteomes" id="UP000034805"/>
    </source>
</evidence>
<organism evidence="2 3">
    <name type="scientific">Scleropages formosus</name>
    <name type="common">Asian bonytongue</name>
    <name type="synonym">Osteoglossum formosum</name>
    <dbReference type="NCBI Taxonomy" id="113540"/>
    <lineage>
        <taxon>Eukaryota</taxon>
        <taxon>Metazoa</taxon>
        <taxon>Chordata</taxon>
        <taxon>Craniata</taxon>
        <taxon>Vertebrata</taxon>
        <taxon>Euteleostomi</taxon>
        <taxon>Actinopterygii</taxon>
        <taxon>Neopterygii</taxon>
        <taxon>Teleostei</taxon>
        <taxon>Osteoglossocephala</taxon>
        <taxon>Osteoglossomorpha</taxon>
        <taxon>Osteoglossiformes</taxon>
        <taxon>Osteoglossidae</taxon>
        <taxon>Scleropages</taxon>
    </lineage>
</organism>
<feature type="compositionally biased region" description="Polar residues" evidence="1">
    <location>
        <begin position="244"/>
        <end position="259"/>
    </location>
</feature>
<feature type="non-terminal residue" evidence="2">
    <location>
        <position position="1"/>
    </location>
</feature>
<dbReference type="Proteomes" id="UP000034805">
    <property type="component" value="Unassembled WGS sequence"/>
</dbReference>
<feature type="region of interest" description="Disordered" evidence="1">
    <location>
        <begin position="267"/>
        <end position="286"/>
    </location>
</feature>
<feature type="region of interest" description="Disordered" evidence="1">
    <location>
        <begin position="221"/>
        <end position="259"/>
    </location>
</feature>
<dbReference type="PANTHER" id="PTHR31206">
    <property type="entry name" value="LP10445P"/>
    <property type="match status" value="1"/>
</dbReference>
<feature type="compositionally biased region" description="Basic and acidic residues" evidence="1">
    <location>
        <begin position="228"/>
        <end position="243"/>
    </location>
</feature>
<feature type="region of interest" description="Disordered" evidence="1">
    <location>
        <begin position="135"/>
        <end position="159"/>
    </location>
</feature>
<dbReference type="EMBL" id="JARO02002607">
    <property type="protein sequence ID" value="KPP72273.1"/>
    <property type="molecule type" value="Genomic_DNA"/>
</dbReference>
<dbReference type="AlphaFoldDB" id="A0A0N8K0J0"/>
<dbReference type="Pfam" id="PF14774">
    <property type="entry name" value="FAM177"/>
    <property type="match status" value="1"/>
</dbReference>
<evidence type="ECO:0000313" key="2">
    <source>
        <dbReference type="EMBL" id="KPP72273.1"/>
    </source>
</evidence>
<reference evidence="2 3" key="1">
    <citation type="submission" date="2015-08" db="EMBL/GenBank/DDBJ databases">
        <title>The genome of the Asian arowana (Scleropages formosus).</title>
        <authorList>
            <person name="Tan M.H."/>
            <person name="Gan H.M."/>
            <person name="Croft L.J."/>
            <person name="Austin C.M."/>
        </authorList>
    </citation>
    <scope>NUCLEOTIDE SEQUENCE [LARGE SCALE GENOMIC DNA]</scope>
    <source>
        <strain evidence="2">Aro1</strain>
    </source>
</reference>
<gene>
    <name evidence="2" type="ORF">Z043_108737</name>
</gene>
<comment type="caution">
    <text evidence="2">The sequence shown here is derived from an EMBL/GenBank/DDBJ whole genome shotgun (WGS) entry which is preliminary data.</text>
</comment>
<feature type="compositionally biased region" description="Acidic residues" evidence="1">
    <location>
        <begin position="139"/>
        <end position="152"/>
    </location>
</feature>
<dbReference type="PANTHER" id="PTHR31206:SF5">
    <property type="entry name" value="PROTEIN FAM177A1"/>
    <property type="match status" value="1"/>
</dbReference>
<evidence type="ECO:0000256" key="1">
    <source>
        <dbReference type="SAM" id="MobiDB-lite"/>
    </source>
</evidence>
<protein>
    <submittedName>
        <fullName evidence="2">C14orf24-like</fullName>
    </submittedName>
</protein>
<dbReference type="InterPro" id="IPR028260">
    <property type="entry name" value="FAM177"/>
</dbReference>
<proteinExistence type="predicted"/>
<accession>A0A0N8K0J0</accession>
<dbReference type="STRING" id="113540.ENSSFOP00015006382"/>